<reference evidence="2 3" key="1">
    <citation type="journal article" date="2024" name="BMC Genomics">
        <title>De novo assembly and annotation of Popillia japonica's genome with initial clues to its potential as an invasive pest.</title>
        <authorList>
            <person name="Cucini C."/>
            <person name="Boschi S."/>
            <person name="Funari R."/>
            <person name="Cardaioli E."/>
            <person name="Iannotti N."/>
            <person name="Marturano G."/>
            <person name="Paoli F."/>
            <person name="Bruttini M."/>
            <person name="Carapelli A."/>
            <person name="Frati F."/>
            <person name="Nardi F."/>
        </authorList>
    </citation>
    <scope>NUCLEOTIDE SEQUENCE [LARGE SCALE GENOMIC DNA]</scope>
    <source>
        <strain evidence="2">DMR45628</strain>
    </source>
</reference>
<dbReference type="AlphaFoldDB" id="A0AAW1N7R8"/>
<dbReference type="Proteomes" id="UP001458880">
    <property type="component" value="Unassembled WGS sequence"/>
</dbReference>
<sequence length="118" mass="13417">MRGADWRGHGTASAYVLYTTKLVQTRNPTQHTKNKNVPSNAESHTTHQEQKRTLTKASSGDREQTRHSPCNSLAALTAMLERRNRRTTAHLQPAALERRNRRTTAHLQPAAAKVYYRE</sequence>
<dbReference type="EMBL" id="JASPKY010000010">
    <property type="protein sequence ID" value="KAK9753760.1"/>
    <property type="molecule type" value="Genomic_DNA"/>
</dbReference>
<feature type="compositionally biased region" description="Polar residues" evidence="1">
    <location>
        <begin position="25"/>
        <end position="43"/>
    </location>
</feature>
<proteinExistence type="predicted"/>
<evidence type="ECO:0000313" key="2">
    <source>
        <dbReference type="EMBL" id="KAK9753760.1"/>
    </source>
</evidence>
<protein>
    <submittedName>
        <fullName evidence="2">Uncharacterized protein</fullName>
    </submittedName>
</protein>
<organism evidence="2 3">
    <name type="scientific">Popillia japonica</name>
    <name type="common">Japanese beetle</name>
    <dbReference type="NCBI Taxonomy" id="7064"/>
    <lineage>
        <taxon>Eukaryota</taxon>
        <taxon>Metazoa</taxon>
        <taxon>Ecdysozoa</taxon>
        <taxon>Arthropoda</taxon>
        <taxon>Hexapoda</taxon>
        <taxon>Insecta</taxon>
        <taxon>Pterygota</taxon>
        <taxon>Neoptera</taxon>
        <taxon>Endopterygota</taxon>
        <taxon>Coleoptera</taxon>
        <taxon>Polyphaga</taxon>
        <taxon>Scarabaeiformia</taxon>
        <taxon>Scarabaeidae</taxon>
        <taxon>Rutelinae</taxon>
        <taxon>Popillia</taxon>
    </lineage>
</organism>
<keyword evidence="3" id="KW-1185">Reference proteome</keyword>
<comment type="caution">
    <text evidence="2">The sequence shown here is derived from an EMBL/GenBank/DDBJ whole genome shotgun (WGS) entry which is preliminary data.</text>
</comment>
<name>A0AAW1N7R8_POPJA</name>
<accession>A0AAW1N7R8</accession>
<gene>
    <name evidence="2" type="ORF">QE152_g1746</name>
</gene>
<evidence type="ECO:0000256" key="1">
    <source>
        <dbReference type="SAM" id="MobiDB-lite"/>
    </source>
</evidence>
<evidence type="ECO:0000313" key="3">
    <source>
        <dbReference type="Proteomes" id="UP001458880"/>
    </source>
</evidence>
<feature type="region of interest" description="Disordered" evidence="1">
    <location>
        <begin position="25"/>
        <end position="69"/>
    </location>
</feature>